<comment type="similarity">
    <text evidence="1">Belongs to the AB hydrolase superfamily.</text>
</comment>
<gene>
    <name evidence="4" type="ORF">Tco025E_07672</name>
</gene>
<reference evidence="4 5" key="1">
    <citation type="journal article" date="2018" name="BMC Genomics">
        <title>Genomic comparison of Trypanosoma conorhini and Trypanosoma rangeli to Trypanosoma cruzi strains of high and low virulence.</title>
        <authorList>
            <person name="Bradwell K.R."/>
            <person name="Koparde V.N."/>
            <person name="Matveyev A.V."/>
            <person name="Serrano M.G."/>
            <person name="Alves J.M."/>
            <person name="Parikh H."/>
            <person name="Huang B."/>
            <person name="Lee V."/>
            <person name="Espinosa-Alvarez O."/>
            <person name="Ortiz P.A."/>
            <person name="Costa-Martins A.G."/>
            <person name="Teixeira M.M."/>
            <person name="Buck G.A."/>
        </authorList>
    </citation>
    <scope>NUCLEOTIDE SEQUENCE [LARGE SCALE GENOMIC DNA]</scope>
    <source>
        <strain evidence="4 5">025E</strain>
    </source>
</reference>
<organism evidence="4 5">
    <name type="scientific">Trypanosoma conorhini</name>
    <dbReference type="NCBI Taxonomy" id="83891"/>
    <lineage>
        <taxon>Eukaryota</taxon>
        <taxon>Discoba</taxon>
        <taxon>Euglenozoa</taxon>
        <taxon>Kinetoplastea</taxon>
        <taxon>Metakinetoplastina</taxon>
        <taxon>Trypanosomatida</taxon>
        <taxon>Trypanosomatidae</taxon>
        <taxon>Trypanosoma</taxon>
    </lineage>
</organism>
<dbReference type="SUPFAM" id="SSF53474">
    <property type="entry name" value="alpha/beta-Hydrolases"/>
    <property type="match status" value="1"/>
</dbReference>
<dbReference type="InterPro" id="IPR029058">
    <property type="entry name" value="AB_hydrolase_fold"/>
</dbReference>
<name>A0A3R7MHM8_9TRYP</name>
<evidence type="ECO:0000256" key="2">
    <source>
        <dbReference type="ARBA" id="ARBA00022801"/>
    </source>
</evidence>
<keyword evidence="2 4" id="KW-0378">Hydrolase</keyword>
<accession>A0A3R7MHM8</accession>
<dbReference type="PANTHER" id="PTHR46118:SF4">
    <property type="entry name" value="PROTEIN ABHD11"/>
    <property type="match status" value="1"/>
</dbReference>
<dbReference type="Proteomes" id="UP000284403">
    <property type="component" value="Unassembled WGS sequence"/>
</dbReference>
<sequence length="328" mass="36429">MTSAVRLYSARLPSSATLSQFPPIRLIFLHGILAHGGTFFSLAQRLRKSCTDALPNRCLEMVMLDLRNHGRSPHAATHTLSDVVLDLQHWLEHEGHCCVEGPQSNHTASPILVAVGHSMGSLAWTKFLMDQQTDAGRRKRVRIDGFVSLDMPPLTGRQFPSSLQGELCDYVALMKRVDLSAITDVRSAFKEFDRCGIHNKRVQGFLSTNLQIVRPGAATNTKVAPSVSWRCNIPVLEETLLQRRIFFPEASLNSRPHGKISVPVLSLLGGKSPVGGSSRYRGMWSSFADTVEEHVLHDAGHNVYHDDLQGTAQLTEAFLTRLQRRHTP</sequence>
<dbReference type="Gene3D" id="3.40.50.1820">
    <property type="entry name" value="alpha/beta hydrolase"/>
    <property type="match status" value="1"/>
</dbReference>
<protein>
    <submittedName>
        <fullName evidence="4">Abhydrolase domain-containing protein 11</fullName>
    </submittedName>
</protein>
<dbReference type="AlphaFoldDB" id="A0A3R7MHM8"/>
<feature type="domain" description="AB hydrolase-1" evidence="3">
    <location>
        <begin position="26"/>
        <end position="312"/>
    </location>
</feature>
<dbReference type="RefSeq" id="XP_029225372.1">
    <property type="nucleotide sequence ID" value="XM_029374532.1"/>
</dbReference>
<dbReference type="OrthoDB" id="8119704at2759"/>
<evidence type="ECO:0000313" key="5">
    <source>
        <dbReference type="Proteomes" id="UP000284403"/>
    </source>
</evidence>
<dbReference type="EMBL" id="MKKU01000614">
    <property type="protein sequence ID" value="RNF06057.1"/>
    <property type="molecule type" value="Genomic_DNA"/>
</dbReference>
<dbReference type="GO" id="GO:0052689">
    <property type="term" value="F:carboxylic ester hydrolase activity"/>
    <property type="evidence" value="ECO:0007669"/>
    <property type="project" value="TreeGrafter"/>
</dbReference>
<dbReference type="PANTHER" id="PTHR46118">
    <property type="entry name" value="PROTEIN ABHD11"/>
    <property type="match status" value="1"/>
</dbReference>
<keyword evidence="5" id="KW-1185">Reference proteome</keyword>
<evidence type="ECO:0000256" key="1">
    <source>
        <dbReference type="ARBA" id="ARBA00008645"/>
    </source>
</evidence>
<evidence type="ECO:0000259" key="3">
    <source>
        <dbReference type="Pfam" id="PF12697"/>
    </source>
</evidence>
<dbReference type="InterPro" id="IPR000073">
    <property type="entry name" value="AB_hydrolase_1"/>
</dbReference>
<comment type="caution">
    <text evidence="4">The sequence shown here is derived from an EMBL/GenBank/DDBJ whole genome shotgun (WGS) entry which is preliminary data.</text>
</comment>
<dbReference type="GeneID" id="40321283"/>
<dbReference type="Pfam" id="PF12697">
    <property type="entry name" value="Abhydrolase_6"/>
    <property type="match status" value="1"/>
</dbReference>
<proteinExistence type="inferred from homology"/>
<evidence type="ECO:0000313" key="4">
    <source>
        <dbReference type="EMBL" id="RNF06057.1"/>
    </source>
</evidence>